<dbReference type="EMBL" id="GBXM01105551">
    <property type="protein sequence ID" value="JAH03026.1"/>
    <property type="molecule type" value="Transcribed_RNA"/>
</dbReference>
<proteinExistence type="predicted"/>
<evidence type="ECO:0000256" key="1">
    <source>
        <dbReference type="SAM" id="SignalP"/>
    </source>
</evidence>
<evidence type="ECO:0000313" key="2">
    <source>
        <dbReference type="EMBL" id="JAH06438.1"/>
    </source>
</evidence>
<feature type="signal peptide" evidence="1">
    <location>
        <begin position="1"/>
        <end position="18"/>
    </location>
</feature>
<sequence length="58" mass="6803">MIKFIFILIILFSDPSCPVDEGIFIMEEITPIRIEIFHHRIKLITQNNFVLICSEPTL</sequence>
<reference evidence="2" key="1">
    <citation type="submission" date="2014-11" db="EMBL/GenBank/DDBJ databases">
        <authorList>
            <person name="Amaro Gonzalez C."/>
        </authorList>
    </citation>
    <scope>NUCLEOTIDE SEQUENCE</scope>
</reference>
<feature type="chain" id="PRO_5007401367" evidence="1">
    <location>
        <begin position="19"/>
        <end position="58"/>
    </location>
</feature>
<name>A0A0E9PRG6_ANGAN</name>
<organism evidence="2">
    <name type="scientific">Anguilla anguilla</name>
    <name type="common">European freshwater eel</name>
    <name type="synonym">Muraena anguilla</name>
    <dbReference type="NCBI Taxonomy" id="7936"/>
    <lineage>
        <taxon>Eukaryota</taxon>
        <taxon>Metazoa</taxon>
        <taxon>Chordata</taxon>
        <taxon>Craniata</taxon>
        <taxon>Vertebrata</taxon>
        <taxon>Euteleostomi</taxon>
        <taxon>Actinopterygii</taxon>
        <taxon>Neopterygii</taxon>
        <taxon>Teleostei</taxon>
        <taxon>Anguilliformes</taxon>
        <taxon>Anguillidae</taxon>
        <taxon>Anguilla</taxon>
    </lineage>
</organism>
<protein>
    <submittedName>
        <fullName evidence="2">Uncharacterized protein</fullName>
    </submittedName>
</protein>
<reference evidence="2" key="2">
    <citation type="journal article" date="2015" name="Fish Shellfish Immunol.">
        <title>Early steps in the European eel (Anguilla anguilla)-Vibrio vulnificus interaction in the gills: Role of the RtxA13 toxin.</title>
        <authorList>
            <person name="Callol A."/>
            <person name="Pajuelo D."/>
            <person name="Ebbesson L."/>
            <person name="Teles M."/>
            <person name="MacKenzie S."/>
            <person name="Amaro C."/>
        </authorList>
    </citation>
    <scope>NUCLEOTIDE SEQUENCE</scope>
</reference>
<keyword evidence="1" id="KW-0732">Signal</keyword>
<accession>A0A0E9PRG6</accession>
<dbReference type="AlphaFoldDB" id="A0A0E9PRG6"/>
<dbReference type="EMBL" id="GBXM01102139">
    <property type="protein sequence ID" value="JAH06438.1"/>
    <property type="molecule type" value="Transcribed_RNA"/>
</dbReference>